<name>A0A2H3JCA3_WOLCO</name>
<reference evidence="1 2" key="1">
    <citation type="journal article" date="2012" name="Science">
        <title>The Paleozoic origin of enzymatic lignin decomposition reconstructed from 31 fungal genomes.</title>
        <authorList>
            <person name="Floudas D."/>
            <person name="Binder M."/>
            <person name="Riley R."/>
            <person name="Barry K."/>
            <person name="Blanchette R.A."/>
            <person name="Henrissat B."/>
            <person name="Martinez A.T."/>
            <person name="Otillar R."/>
            <person name="Spatafora J.W."/>
            <person name="Yadav J.S."/>
            <person name="Aerts A."/>
            <person name="Benoit I."/>
            <person name="Boyd A."/>
            <person name="Carlson A."/>
            <person name="Copeland A."/>
            <person name="Coutinho P.M."/>
            <person name="de Vries R.P."/>
            <person name="Ferreira P."/>
            <person name="Findley K."/>
            <person name="Foster B."/>
            <person name="Gaskell J."/>
            <person name="Glotzer D."/>
            <person name="Gorecki P."/>
            <person name="Heitman J."/>
            <person name="Hesse C."/>
            <person name="Hori C."/>
            <person name="Igarashi K."/>
            <person name="Jurgens J.A."/>
            <person name="Kallen N."/>
            <person name="Kersten P."/>
            <person name="Kohler A."/>
            <person name="Kuees U."/>
            <person name="Kumar T.K.A."/>
            <person name="Kuo A."/>
            <person name="LaButti K."/>
            <person name="Larrondo L.F."/>
            <person name="Lindquist E."/>
            <person name="Ling A."/>
            <person name="Lombard V."/>
            <person name="Lucas S."/>
            <person name="Lundell T."/>
            <person name="Martin R."/>
            <person name="McLaughlin D.J."/>
            <person name="Morgenstern I."/>
            <person name="Morin E."/>
            <person name="Murat C."/>
            <person name="Nagy L.G."/>
            <person name="Nolan M."/>
            <person name="Ohm R.A."/>
            <person name="Patyshakuliyeva A."/>
            <person name="Rokas A."/>
            <person name="Ruiz-Duenas F.J."/>
            <person name="Sabat G."/>
            <person name="Salamov A."/>
            <person name="Samejima M."/>
            <person name="Schmutz J."/>
            <person name="Slot J.C."/>
            <person name="St John F."/>
            <person name="Stenlid J."/>
            <person name="Sun H."/>
            <person name="Sun S."/>
            <person name="Syed K."/>
            <person name="Tsang A."/>
            <person name="Wiebenga A."/>
            <person name="Young D."/>
            <person name="Pisabarro A."/>
            <person name="Eastwood D.C."/>
            <person name="Martin F."/>
            <person name="Cullen D."/>
            <person name="Grigoriev I.V."/>
            <person name="Hibbett D.S."/>
        </authorList>
    </citation>
    <scope>NUCLEOTIDE SEQUENCE [LARGE SCALE GENOMIC DNA]</scope>
    <source>
        <strain evidence="1 2">MD-104</strain>
    </source>
</reference>
<proteinExistence type="predicted"/>
<accession>A0A2H3JCA3</accession>
<feature type="non-terminal residue" evidence="1">
    <location>
        <position position="105"/>
    </location>
</feature>
<protein>
    <submittedName>
        <fullName evidence="1">Uncharacterized protein</fullName>
    </submittedName>
</protein>
<keyword evidence="2" id="KW-1185">Reference proteome</keyword>
<dbReference type="AlphaFoldDB" id="A0A2H3JCA3"/>
<sequence>MALAEDTIQQAHPGPAMDILHLYLPRAPRCRSLLSYGSGNCSFRDRRASTATDTRKAKTSGTVTAVTWYHGAQRCGLDRTGCNRRRRMCRVYCSPILVICDSIIA</sequence>
<evidence type="ECO:0000313" key="2">
    <source>
        <dbReference type="Proteomes" id="UP000218811"/>
    </source>
</evidence>
<gene>
    <name evidence="1" type="ORF">WOLCODRAFT_136515</name>
</gene>
<dbReference type="EMBL" id="KB468053">
    <property type="protein sequence ID" value="PCH39826.1"/>
    <property type="molecule type" value="Genomic_DNA"/>
</dbReference>
<organism evidence="1 2">
    <name type="scientific">Wolfiporia cocos (strain MD-104)</name>
    <name type="common">Brown rot fungus</name>
    <dbReference type="NCBI Taxonomy" id="742152"/>
    <lineage>
        <taxon>Eukaryota</taxon>
        <taxon>Fungi</taxon>
        <taxon>Dikarya</taxon>
        <taxon>Basidiomycota</taxon>
        <taxon>Agaricomycotina</taxon>
        <taxon>Agaricomycetes</taxon>
        <taxon>Polyporales</taxon>
        <taxon>Phaeolaceae</taxon>
        <taxon>Wolfiporia</taxon>
    </lineage>
</organism>
<evidence type="ECO:0000313" key="1">
    <source>
        <dbReference type="EMBL" id="PCH39826.1"/>
    </source>
</evidence>
<dbReference type="Proteomes" id="UP000218811">
    <property type="component" value="Unassembled WGS sequence"/>
</dbReference>